<protein>
    <submittedName>
        <fullName evidence="10">Uncharacterized protein</fullName>
    </submittedName>
</protein>
<feature type="region of interest" description="Disordered" evidence="9">
    <location>
        <begin position="269"/>
        <end position="289"/>
    </location>
</feature>
<keyword evidence="3" id="KW-0809">Transit peptide</keyword>
<evidence type="ECO:0000256" key="2">
    <source>
        <dbReference type="ARBA" id="ARBA00022723"/>
    </source>
</evidence>
<dbReference type="AlphaFoldDB" id="F1A0Z3"/>
<dbReference type="PANTHER" id="PTHR13184:SF5">
    <property type="entry name" value="METHYLTRANSFERASE-LIKE PROTEIN 17, MITOCHONDRIAL"/>
    <property type="match status" value="1"/>
</dbReference>
<gene>
    <name evidence="10" type="ORF">DICPUDRAFT_90205</name>
</gene>
<reference evidence="11" key="1">
    <citation type="journal article" date="2011" name="Genome Biol.">
        <title>Comparative genomics of the social amoebae Dictyostelium discoideum and Dictyostelium purpureum.</title>
        <authorList>
            <consortium name="US DOE Joint Genome Institute (JGI-PGF)"/>
            <person name="Sucgang R."/>
            <person name="Kuo A."/>
            <person name="Tian X."/>
            <person name="Salerno W."/>
            <person name="Parikh A."/>
            <person name="Feasley C.L."/>
            <person name="Dalin E."/>
            <person name="Tu H."/>
            <person name="Huang E."/>
            <person name="Barry K."/>
            <person name="Lindquist E."/>
            <person name="Shapiro H."/>
            <person name="Bruce D."/>
            <person name="Schmutz J."/>
            <person name="Salamov A."/>
            <person name="Fey P."/>
            <person name="Gaudet P."/>
            <person name="Anjard C."/>
            <person name="Babu M.M."/>
            <person name="Basu S."/>
            <person name="Bushmanova Y."/>
            <person name="van der Wel H."/>
            <person name="Katoh-Kurasawa M."/>
            <person name="Dinh C."/>
            <person name="Coutinho P.M."/>
            <person name="Saito T."/>
            <person name="Elias M."/>
            <person name="Schaap P."/>
            <person name="Kay R.R."/>
            <person name="Henrissat B."/>
            <person name="Eichinger L."/>
            <person name="Rivero F."/>
            <person name="Putnam N.H."/>
            <person name="West C.M."/>
            <person name="Loomis W.F."/>
            <person name="Chisholm R.L."/>
            <person name="Shaulsky G."/>
            <person name="Strassmann J.E."/>
            <person name="Queller D.C."/>
            <person name="Kuspa A."/>
            <person name="Grigoriev I.V."/>
        </authorList>
    </citation>
    <scope>NUCLEOTIDE SEQUENCE [LARGE SCALE GENOMIC DNA]</scope>
    <source>
        <strain evidence="11">QSDP1</strain>
    </source>
</reference>
<dbReference type="RefSeq" id="XP_003293336.1">
    <property type="nucleotide sequence ID" value="XM_003293288.1"/>
</dbReference>
<feature type="coiled-coil region" evidence="8">
    <location>
        <begin position="183"/>
        <end position="238"/>
    </location>
</feature>
<dbReference type="GO" id="GO:0008168">
    <property type="term" value="F:methyltransferase activity"/>
    <property type="evidence" value="ECO:0007669"/>
    <property type="project" value="InterPro"/>
</dbReference>
<dbReference type="Pfam" id="PF09243">
    <property type="entry name" value="Rsm22"/>
    <property type="match status" value="1"/>
</dbReference>
<evidence type="ECO:0000256" key="5">
    <source>
        <dbReference type="ARBA" id="ARBA00023014"/>
    </source>
</evidence>
<dbReference type="PANTHER" id="PTHR13184">
    <property type="entry name" value="37S RIBOSOMAL PROTEIN S22"/>
    <property type="match status" value="1"/>
</dbReference>
<proteinExistence type="predicted"/>
<evidence type="ECO:0000313" key="11">
    <source>
        <dbReference type="Proteomes" id="UP000001064"/>
    </source>
</evidence>
<dbReference type="GO" id="GO:0006412">
    <property type="term" value="P:translation"/>
    <property type="evidence" value="ECO:0007669"/>
    <property type="project" value="InterPro"/>
</dbReference>
<dbReference type="eggNOG" id="KOG2539">
    <property type="taxonomic scope" value="Eukaryota"/>
</dbReference>
<dbReference type="Proteomes" id="UP000001064">
    <property type="component" value="Unassembled WGS sequence"/>
</dbReference>
<evidence type="ECO:0000256" key="1">
    <source>
        <dbReference type="ARBA" id="ARBA00004173"/>
    </source>
</evidence>
<dbReference type="STRING" id="5786.F1A0Z3"/>
<dbReference type="VEuPathDB" id="AmoebaDB:DICPUDRAFT_90205"/>
<dbReference type="GO" id="GO:0003735">
    <property type="term" value="F:structural constituent of ribosome"/>
    <property type="evidence" value="ECO:0000318"/>
    <property type="project" value="GO_Central"/>
</dbReference>
<sequence length="1078" mass="126372">MFLSKRVCSNIVSKNLNKLKKKKANKIALSDTKKLLAKYSMKNPDDPNDNPAYYEEDNEDFDSEDYSEDADIVPNKDFIQDEDFDRELEEKLQLDGFEGDTEFIRNTSIIERKSKQLKKVEDEIQQLSKDDPEDRALIEEEMKLEFWARQMALRDSLKTDGGVYLLDEKTYTEPIKNYKIMGKKLMKKRLEDLQKERDERQRLKDKIKKMKLAEMGIDKELETQIDQIEKESKTKTNETLKELLSEEEFAQIQQQEEGQDFGDNQMDEDEELEEEYQNDGLPNLSRLRPHTHIPPPLEIIQEFLEIRKNELLKKSEEAADEFERKRRMKRIEFMARKKELQHKQMIENFKKKGLYDSVISDEDDSPIEIDPKVFHRFQSGEITEEEMFEISKNTPIEEIELEYDHEGRRKRDNEFLKHWKIGSIGIPPLLKKRIASTIKQMPTAELRSKAETLSENLRARTRLGKSIGSPSIVPSTDDKPVITYGKGEAMAYISHRMPGVYACTHRVFSEIKTRVPNFNPTTLLDYGSGPGTVLWSASTMWGEHLKRIRAVEPSPFMIEIAKKLMEGNTNHIKWTNYLNTEQHERRDGSLPESEMNELVTASYVLSELPDQLSRFTLVKDLWRNVKPSGMLVIIEPGTPIGFGIIKEIRQMLLDEGEEQLTIHKSTKAQVVAPCPHSGKCPLGFNSWCHFSQRVERPNFQKLAKGPGSTMPFEDEKYSYIVLSKVVKSNIPNQLEKQLNIYGEEELKEVKPWSRLIEAPLKRGGHVILDVCSPHGEINRVTVAKSHGREIYKEARKSFWSDAFILPEDTVDFREHRFNSTAEQEQEFLRLQELEKERLAKSLKKQHKKVSAIKQLEKEEEKERIEANRSVAAKKKEEEWMKELGGGDRKILEKLIKQGRFSTEETSSLFGDPALEKPIKSKPQAGLDFIEDANEIDKEEERKAIEEQEERERKEKQLGESRKSRKTRKALLLNELKSFKRQSMTPEQKEEFDKKREMFLQQKKEVKENDPTRIEYYLKDLDRNQDTVSEIESERRFKERLEKQTEQKEQFEKFKEEQLKKQKKLKQQQQQDDTFNNVD</sequence>
<dbReference type="Gene3D" id="3.40.50.150">
    <property type="entry name" value="Vaccinia Virus protein VP39"/>
    <property type="match status" value="1"/>
</dbReference>
<dbReference type="OMA" id="YACTHRV"/>
<keyword evidence="4" id="KW-0408">Iron</keyword>
<dbReference type="EMBL" id="GL871355">
    <property type="protein sequence ID" value="EGC30128.1"/>
    <property type="molecule type" value="Genomic_DNA"/>
</dbReference>
<feature type="region of interest" description="Disordered" evidence="9">
    <location>
        <begin position="1059"/>
        <end position="1078"/>
    </location>
</feature>
<feature type="compositionally biased region" description="Basic and acidic residues" evidence="9">
    <location>
        <begin position="934"/>
        <end position="961"/>
    </location>
</feature>
<comment type="function">
    <text evidence="7">Mitochondrial ribosome (mitoribosome) assembly factor. Binds at the interface of the head and body domains of the mitochondrial small ribosomal subunit (mt-SSU), occluding the mRNA channel and preventing compaction of the head domain towards the body. Probable inactive methyltransferase: retains the characteristic folding and ability to bind S-adenosyl-L-methionine, but it probably lost its methyltransferase activity.</text>
</comment>
<dbReference type="OrthoDB" id="421327at2759"/>
<dbReference type="GO" id="GO:0051536">
    <property type="term" value="F:iron-sulfur cluster binding"/>
    <property type="evidence" value="ECO:0007669"/>
    <property type="project" value="UniProtKB-KW"/>
</dbReference>
<dbReference type="GeneID" id="10511116"/>
<dbReference type="GO" id="GO:0046872">
    <property type="term" value="F:metal ion binding"/>
    <property type="evidence" value="ECO:0007669"/>
    <property type="project" value="UniProtKB-KW"/>
</dbReference>
<evidence type="ECO:0000256" key="3">
    <source>
        <dbReference type="ARBA" id="ARBA00022946"/>
    </source>
</evidence>
<feature type="compositionally biased region" description="Acidic residues" evidence="9">
    <location>
        <begin position="54"/>
        <end position="67"/>
    </location>
</feature>
<evidence type="ECO:0000256" key="9">
    <source>
        <dbReference type="SAM" id="MobiDB-lite"/>
    </source>
</evidence>
<organism evidence="10 11">
    <name type="scientific">Dictyostelium purpureum</name>
    <name type="common">Slime mold</name>
    <dbReference type="NCBI Taxonomy" id="5786"/>
    <lineage>
        <taxon>Eukaryota</taxon>
        <taxon>Amoebozoa</taxon>
        <taxon>Evosea</taxon>
        <taxon>Eumycetozoa</taxon>
        <taxon>Dictyostelia</taxon>
        <taxon>Dictyosteliales</taxon>
        <taxon>Dictyosteliaceae</taxon>
        <taxon>Dictyostelium</taxon>
    </lineage>
</organism>
<evidence type="ECO:0000256" key="6">
    <source>
        <dbReference type="ARBA" id="ARBA00023128"/>
    </source>
</evidence>
<dbReference type="FunCoup" id="F1A0Z3">
    <property type="interactions" value="444"/>
</dbReference>
<feature type="region of interest" description="Disordered" evidence="9">
    <location>
        <begin position="905"/>
        <end position="994"/>
    </location>
</feature>
<dbReference type="InterPro" id="IPR015324">
    <property type="entry name" value="Ribosomal_Rsm22-like"/>
</dbReference>
<dbReference type="InterPro" id="IPR052571">
    <property type="entry name" value="Mt_RNA_Methyltransferase"/>
</dbReference>
<comment type="subcellular location">
    <subcellularLocation>
        <location evidence="1">Mitochondrion</location>
    </subcellularLocation>
</comment>
<keyword evidence="5" id="KW-0411">Iron-sulfur</keyword>
<dbReference type="KEGG" id="dpp:DICPUDRAFT_90205"/>
<feature type="coiled-coil region" evidence="8">
    <location>
        <begin position="301"/>
        <end position="332"/>
    </location>
</feature>
<name>F1A0Z3_DICPU</name>
<keyword evidence="6" id="KW-0496">Mitochondrion</keyword>
<keyword evidence="2" id="KW-0479">Metal-binding</keyword>
<evidence type="ECO:0000313" key="10">
    <source>
        <dbReference type="EMBL" id="EGC30128.1"/>
    </source>
</evidence>
<dbReference type="GO" id="GO:0005763">
    <property type="term" value="C:mitochondrial small ribosomal subunit"/>
    <property type="evidence" value="ECO:0000318"/>
    <property type="project" value="GO_Central"/>
</dbReference>
<keyword evidence="11" id="KW-1185">Reference proteome</keyword>
<dbReference type="SUPFAM" id="SSF53335">
    <property type="entry name" value="S-adenosyl-L-methionine-dependent methyltransferases"/>
    <property type="match status" value="1"/>
</dbReference>
<keyword evidence="8" id="KW-0175">Coiled coil</keyword>
<evidence type="ECO:0000256" key="4">
    <source>
        <dbReference type="ARBA" id="ARBA00023004"/>
    </source>
</evidence>
<dbReference type="InterPro" id="IPR029063">
    <property type="entry name" value="SAM-dependent_MTases_sf"/>
</dbReference>
<feature type="region of interest" description="Disordered" evidence="9">
    <location>
        <begin position="38"/>
        <end position="67"/>
    </location>
</feature>
<evidence type="ECO:0000256" key="8">
    <source>
        <dbReference type="SAM" id="Coils"/>
    </source>
</evidence>
<dbReference type="InParanoid" id="F1A0Z3"/>
<evidence type="ECO:0000256" key="7">
    <source>
        <dbReference type="ARBA" id="ARBA00045681"/>
    </source>
</evidence>
<accession>F1A0Z3</accession>